<keyword evidence="1" id="KW-0812">Transmembrane</keyword>
<organism evidence="2">
    <name type="scientific">termite gut metagenome</name>
    <dbReference type="NCBI Taxonomy" id="433724"/>
    <lineage>
        <taxon>unclassified sequences</taxon>
        <taxon>metagenomes</taxon>
        <taxon>organismal metagenomes</taxon>
    </lineage>
</organism>
<evidence type="ECO:0000256" key="1">
    <source>
        <dbReference type="SAM" id="Phobius"/>
    </source>
</evidence>
<gene>
    <name evidence="2" type="ORF">EZS27_039256</name>
</gene>
<comment type="caution">
    <text evidence="2">The sequence shown here is derived from an EMBL/GenBank/DDBJ whole genome shotgun (WGS) entry which is preliminary data.</text>
</comment>
<sequence length="76" mass="8441">EALLLLVLAFVPAAIVCINIGHADLMQVWQMEWGIARFVPGILITFVLMAFMIVAGIWIPAQRAMKIQPAEALHEE</sequence>
<feature type="transmembrane region" description="Helical" evidence="1">
    <location>
        <begin position="39"/>
        <end position="59"/>
    </location>
</feature>
<keyword evidence="1" id="KW-0472">Membrane</keyword>
<reference evidence="2" key="1">
    <citation type="submission" date="2019-03" db="EMBL/GenBank/DDBJ databases">
        <title>Single cell metagenomics reveals metabolic interactions within the superorganism composed of flagellate Streblomastix strix and complex community of Bacteroidetes bacteria on its surface.</title>
        <authorList>
            <person name="Treitli S.C."/>
            <person name="Kolisko M."/>
            <person name="Husnik F."/>
            <person name="Keeling P."/>
            <person name="Hampl V."/>
        </authorList>
    </citation>
    <scope>NUCLEOTIDE SEQUENCE</scope>
    <source>
        <strain evidence="2">STM</strain>
    </source>
</reference>
<accession>A0A5J4PK40</accession>
<protein>
    <recommendedName>
        <fullName evidence="3">ABC transporter permease</fullName>
    </recommendedName>
</protein>
<feature type="non-terminal residue" evidence="2">
    <location>
        <position position="1"/>
    </location>
</feature>
<evidence type="ECO:0008006" key="3">
    <source>
        <dbReference type="Google" id="ProtNLM"/>
    </source>
</evidence>
<proteinExistence type="predicted"/>
<dbReference type="EMBL" id="SNRY01008069">
    <property type="protein sequence ID" value="KAA6309201.1"/>
    <property type="molecule type" value="Genomic_DNA"/>
</dbReference>
<name>A0A5J4PK40_9ZZZZ</name>
<keyword evidence="1" id="KW-1133">Transmembrane helix</keyword>
<dbReference type="AlphaFoldDB" id="A0A5J4PK40"/>
<evidence type="ECO:0000313" key="2">
    <source>
        <dbReference type="EMBL" id="KAA6309201.1"/>
    </source>
</evidence>